<sequence length="207" mass="23844">MEFVVPAMDDLCIAQEGGRRGRLGQRTVDYDDTKEYKSKNLGAERRRRKKLSERLLALRASVPIITNMNKATIIEDAITYIQELQKHVKHLSDQLLEMDELSEEAVKTRSDEFDPAEEMKQCGIMEDVQVTYVDETKLWIKIILEKKRGRFTRLIEALSYLGLELTETTVTTYRGAMLVSSFVEGAYGDTLTVQQTKEYLLEIIRTI</sequence>
<dbReference type="EMBL" id="EQ973828">
    <property type="protein sequence ID" value="EEF43974.1"/>
    <property type="molecule type" value="Genomic_DNA"/>
</dbReference>
<dbReference type="PANTHER" id="PTHR31945">
    <property type="entry name" value="TRANSCRIPTION FACTOR SCREAM2-RELATED"/>
    <property type="match status" value="1"/>
</dbReference>
<dbReference type="AlphaFoldDB" id="B9RXW8"/>
<dbReference type="Pfam" id="PF00010">
    <property type="entry name" value="HLH"/>
    <property type="match status" value="1"/>
</dbReference>
<gene>
    <name evidence="6" type="ORF">RCOM_0906780</name>
</gene>
<keyword evidence="7" id="KW-1185">Reference proteome</keyword>
<evidence type="ECO:0000256" key="3">
    <source>
        <dbReference type="ARBA" id="ARBA00023163"/>
    </source>
</evidence>
<dbReference type="InterPro" id="IPR054502">
    <property type="entry name" value="bHLH-TF_ACT-like_plant"/>
</dbReference>
<dbReference type="STRING" id="3988.B9RXW8"/>
<dbReference type="FunCoup" id="B9RXW8">
    <property type="interactions" value="86"/>
</dbReference>
<evidence type="ECO:0000313" key="7">
    <source>
        <dbReference type="Proteomes" id="UP000008311"/>
    </source>
</evidence>
<evidence type="ECO:0000259" key="5">
    <source>
        <dbReference type="PROSITE" id="PS50888"/>
    </source>
</evidence>
<comment type="subcellular location">
    <subcellularLocation>
        <location evidence="1">Nucleus</location>
    </subcellularLocation>
</comment>
<evidence type="ECO:0000256" key="1">
    <source>
        <dbReference type="ARBA" id="ARBA00004123"/>
    </source>
</evidence>
<reference evidence="7" key="1">
    <citation type="journal article" date="2010" name="Nat. Biotechnol.">
        <title>Draft genome sequence of the oilseed species Ricinus communis.</title>
        <authorList>
            <person name="Chan A.P."/>
            <person name="Crabtree J."/>
            <person name="Zhao Q."/>
            <person name="Lorenzi H."/>
            <person name="Orvis J."/>
            <person name="Puiu D."/>
            <person name="Melake-Berhan A."/>
            <person name="Jones K.M."/>
            <person name="Redman J."/>
            <person name="Chen G."/>
            <person name="Cahoon E.B."/>
            <person name="Gedil M."/>
            <person name="Stanke M."/>
            <person name="Haas B.J."/>
            <person name="Wortman J.R."/>
            <person name="Fraser-Liggett C.M."/>
            <person name="Ravel J."/>
            <person name="Rabinowicz P.D."/>
        </authorList>
    </citation>
    <scope>NUCLEOTIDE SEQUENCE [LARGE SCALE GENOMIC DNA]</scope>
    <source>
        <strain evidence="7">cv. Hale</strain>
    </source>
</reference>
<dbReference type="InterPro" id="IPR051358">
    <property type="entry name" value="TF_AMS/ICE1/BHLH6-like"/>
</dbReference>
<dbReference type="GO" id="GO:0046983">
    <property type="term" value="F:protein dimerization activity"/>
    <property type="evidence" value="ECO:0007669"/>
    <property type="project" value="InterPro"/>
</dbReference>
<dbReference type="SUPFAM" id="SSF47459">
    <property type="entry name" value="HLH, helix-loop-helix DNA-binding domain"/>
    <property type="match status" value="1"/>
</dbReference>
<evidence type="ECO:0000256" key="4">
    <source>
        <dbReference type="ARBA" id="ARBA00023242"/>
    </source>
</evidence>
<dbReference type="Gene3D" id="4.10.280.10">
    <property type="entry name" value="Helix-loop-helix DNA-binding domain"/>
    <property type="match status" value="1"/>
</dbReference>
<dbReference type="GO" id="GO:0005634">
    <property type="term" value="C:nucleus"/>
    <property type="evidence" value="ECO:0000318"/>
    <property type="project" value="GO_Central"/>
</dbReference>
<keyword evidence="2" id="KW-0805">Transcription regulation</keyword>
<dbReference type="GO" id="GO:0043565">
    <property type="term" value="F:sequence-specific DNA binding"/>
    <property type="evidence" value="ECO:0000318"/>
    <property type="project" value="GO_Central"/>
</dbReference>
<dbReference type="GO" id="GO:0003700">
    <property type="term" value="F:DNA-binding transcription factor activity"/>
    <property type="evidence" value="ECO:0000318"/>
    <property type="project" value="GO_Central"/>
</dbReference>
<dbReference type="KEGG" id="rcu:8267429"/>
<keyword evidence="4" id="KW-0539">Nucleus</keyword>
<dbReference type="PANTHER" id="PTHR31945:SF20">
    <property type="entry name" value="TRANSCRIPTION FACTOR DYT1"/>
    <property type="match status" value="1"/>
</dbReference>
<name>B9RXW8_RICCO</name>
<keyword evidence="3" id="KW-0804">Transcription</keyword>
<protein>
    <submittedName>
        <fullName evidence="6">DNA binding protein, putative</fullName>
    </submittedName>
</protein>
<evidence type="ECO:0000256" key="2">
    <source>
        <dbReference type="ARBA" id="ARBA00023015"/>
    </source>
</evidence>
<dbReference type="GO" id="GO:0006355">
    <property type="term" value="P:regulation of DNA-templated transcription"/>
    <property type="evidence" value="ECO:0000318"/>
    <property type="project" value="GO_Central"/>
</dbReference>
<dbReference type="eggNOG" id="ENOG502S0WD">
    <property type="taxonomic scope" value="Eukaryota"/>
</dbReference>
<dbReference type="SMART" id="SM00353">
    <property type="entry name" value="HLH"/>
    <property type="match status" value="1"/>
</dbReference>
<dbReference type="OrthoDB" id="690068at2759"/>
<organism evidence="6 7">
    <name type="scientific">Ricinus communis</name>
    <name type="common">Castor bean</name>
    <dbReference type="NCBI Taxonomy" id="3988"/>
    <lineage>
        <taxon>Eukaryota</taxon>
        <taxon>Viridiplantae</taxon>
        <taxon>Streptophyta</taxon>
        <taxon>Embryophyta</taxon>
        <taxon>Tracheophyta</taxon>
        <taxon>Spermatophyta</taxon>
        <taxon>Magnoliopsida</taxon>
        <taxon>eudicotyledons</taxon>
        <taxon>Gunneridae</taxon>
        <taxon>Pentapetalae</taxon>
        <taxon>rosids</taxon>
        <taxon>fabids</taxon>
        <taxon>Malpighiales</taxon>
        <taxon>Euphorbiaceae</taxon>
        <taxon>Acalyphoideae</taxon>
        <taxon>Acalypheae</taxon>
        <taxon>Ricinus</taxon>
    </lineage>
</organism>
<dbReference type="PROSITE" id="PS50888">
    <property type="entry name" value="BHLH"/>
    <property type="match status" value="1"/>
</dbReference>
<dbReference type="Pfam" id="PF22754">
    <property type="entry name" value="bHLH-TF_ACT-like_plant"/>
    <property type="match status" value="1"/>
</dbReference>
<feature type="domain" description="BHLH" evidence="5">
    <location>
        <begin position="35"/>
        <end position="84"/>
    </location>
</feature>
<evidence type="ECO:0000313" key="6">
    <source>
        <dbReference type="EMBL" id="EEF43974.1"/>
    </source>
</evidence>
<dbReference type="InterPro" id="IPR011598">
    <property type="entry name" value="bHLH_dom"/>
</dbReference>
<dbReference type="Proteomes" id="UP000008311">
    <property type="component" value="Unassembled WGS sequence"/>
</dbReference>
<dbReference type="InterPro" id="IPR036638">
    <property type="entry name" value="HLH_DNA-bd_sf"/>
</dbReference>
<accession>B9RXW8</accession>
<dbReference type="InParanoid" id="B9RXW8"/>
<proteinExistence type="predicted"/>